<sequence>MARSVLLTVCVTYLPSRAAAFAPGSENSKNFLKRLRTGLDSLCLPHPKTTERDSPFHELLKDRVSNVQQEQLSNASISNIFLKEPNKKKIKPNHRTVSHPVPSLLTPHVATFAEKILDAPSHSFLPDLTESAWMNVSYPQYTESEHPGPTEPECPVSIGTEYPAPTSSEIPSPYSNPPNQSGPLSLHQSAPLEEVLPSNLQVLIGKQASHSASPPPPPAKRPRSRSPSDDDECSLLHELGSLNEEIKTLAARQTVIQEKLKAIGAQTIPEPNFLFRDQFEIEIETERKRRIECEMVLTDIRRECRVPFIVPALFDAFVDISKLTTAAIDSLP</sequence>
<evidence type="ECO:0000313" key="3">
    <source>
        <dbReference type="EMBL" id="KAK0495771.1"/>
    </source>
</evidence>
<evidence type="ECO:0000256" key="1">
    <source>
        <dbReference type="SAM" id="MobiDB-lite"/>
    </source>
</evidence>
<organism evidence="3 4">
    <name type="scientific">Armillaria luteobubalina</name>
    <dbReference type="NCBI Taxonomy" id="153913"/>
    <lineage>
        <taxon>Eukaryota</taxon>
        <taxon>Fungi</taxon>
        <taxon>Dikarya</taxon>
        <taxon>Basidiomycota</taxon>
        <taxon>Agaricomycotina</taxon>
        <taxon>Agaricomycetes</taxon>
        <taxon>Agaricomycetidae</taxon>
        <taxon>Agaricales</taxon>
        <taxon>Marasmiineae</taxon>
        <taxon>Physalacriaceae</taxon>
        <taxon>Armillaria</taxon>
    </lineage>
</organism>
<protein>
    <submittedName>
        <fullName evidence="3">Uncharacterized protein</fullName>
    </submittedName>
</protein>
<dbReference type="AlphaFoldDB" id="A0AA39Q5M2"/>
<proteinExistence type="predicted"/>
<name>A0AA39Q5M2_9AGAR</name>
<comment type="caution">
    <text evidence="3">The sequence shown here is derived from an EMBL/GenBank/DDBJ whole genome shotgun (WGS) entry which is preliminary data.</text>
</comment>
<dbReference type="EMBL" id="JAUEPU010000017">
    <property type="protein sequence ID" value="KAK0495771.1"/>
    <property type="molecule type" value="Genomic_DNA"/>
</dbReference>
<accession>A0AA39Q5M2</accession>
<feature type="region of interest" description="Disordered" evidence="1">
    <location>
        <begin position="207"/>
        <end position="232"/>
    </location>
</feature>
<feature type="region of interest" description="Disordered" evidence="1">
    <location>
        <begin position="140"/>
        <end position="186"/>
    </location>
</feature>
<gene>
    <name evidence="3" type="ORF">EDD18DRAFT_1392898</name>
</gene>
<evidence type="ECO:0000313" key="4">
    <source>
        <dbReference type="Proteomes" id="UP001175228"/>
    </source>
</evidence>
<keyword evidence="4" id="KW-1185">Reference proteome</keyword>
<dbReference type="Proteomes" id="UP001175228">
    <property type="component" value="Unassembled WGS sequence"/>
</dbReference>
<feature type="signal peptide" evidence="2">
    <location>
        <begin position="1"/>
        <end position="20"/>
    </location>
</feature>
<feature type="chain" id="PRO_5041426154" evidence="2">
    <location>
        <begin position="21"/>
        <end position="332"/>
    </location>
</feature>
<reference evidence="3" key="1">
    <citation type="submission" date="2023-06" db="EMBL/GenBank/DDBJ databases">
        <authorList>
            <consortium name="Lawrence Berkeley National Laboratory"/>
            <person name="Ahrendt S."/>
            <person name="Sahu N."/>
            <person name="Indic B."/>
            <person name="Wong-Bajracharya J."/>
            <person name="Merenyi Z."/>
            <person name="Ke H.-M."/>
            <person name="Monk M."/>
            <person name="Kocsube S."/>
            <person name="Drula E."/>
            <person name="Lipzen A."/>
            <person name="Balint B."/>
            <person name="Henrissat B."/>
            <person name="Andreopoulos B."/>
            <person name="Martin F.M."/>
            <person name="Harder C.B."/>
            <person name="Rigling D."/>
            <person name="Ford K.L."/>
            <person name="Foster G.D."/>
            <person name="Pangilinan J."/>
            <person name="Papanicolaou A."/>
            <person name="Barry K."/>
            <person name="LaButti K."/>
            <person name="Viragh M."/>
            <person name="Koriabine M."/>
            <person name="Yan M."/>
            <person name="Riley R."/>
            <person name="Champramary S."/>
            <person name="Plett K.L."/>
            <person name="Tsai I.J."/>
            <person name="Slot J."/>
            <person name="Sipos G."/>
            <person name="Plett J."/>
            <person name="Nagy L.G."/>
            <person name="Grigoriev I.V."/>
        </authorList>
    </citation>
    <scope>NUCLEOTIDE SEQUENCE</scope>
    <source>
        <strain evidence="3">HWK02</strain>
    </source>
</reference>
<keyword evidence="2" id="KW-0732">Signal</keyword>
<evidence type="ECO:0000256" key="2">
    <source>
        <dbReference type="SAM" id="SignalP"/>
    </source>
</evidence>
<feature type="compositionally biased region" description="Polar residues" evidence="1">
    <location>
        <begin position="177"/>
        <end position="186"/>
    </location>
</feature>